<dbReference type="AlphaFoldDB" id="A0A4P9WB12"/>
<organism evidence="1 2">
    <name type="scientific">Blyttiomyces helicus</name>
    <dbReference type="NCBI Taxonomy" id="388810"/>
    <lineage>
        <taxon>Eukaryota</taxon>
        <taxon>Fungi</taxon>
        <taxon>Fungi incertae sedis</taxon>
        <taxon>Chytridiomycota</taxon>
        <taxon>Chytridiomycota incertae sedis</taxon>
        <taxon>Chytridiomycetes</taxon>
        <taxon>Chytridiomycetes incertae sedis</taxon>
        <taxon>Blyttiomyces</taxon>
    </lineage>
</organism>
<dbReference type="EMBL" id="KZ996784">
    <property type="protein sequence ID" value="RKO88338.1"/>
    <property type="molecule type" value="Genomic_DNA"/>
</dbReference>
<proteinExistence type="predicted"/>
<feature type="non-terminal residue" evidence="1">
    <location>
        <position position="1"/>
    </location>
</feature>
<evidence type="ECO:0000313" key="2">
    <source>
        <dbReference type="Proteomes" id="UP000269721"/>
    </source>
</evidence>
<gene>
    <name evidence="1" type="ORF">BDK51DRAFT_34163</name>
</gene>
<dbReference type="Proteomes" id="UP000269721">
    <property type="component" value="Unassembled WGS sequence"/>
</dbReference>
<reference evidence="2" key="1">
    <citation type="journal article" date="2018" name="Nat. Microbiol.">
        <title>Leveraging single-cell genomics to expand the fungal tree of life.</title>
        <authorList>
            <person name="Ahrendt S.R."/>
            <person name="Quandt C.A."/>
            <person name="Ciobanu D."/>
            <person name="Clum A."/>
            <person name="Salamov A."/>
            <person name="Andreopoulos B."/>
            <person name="Cheng J.F."/>
            <person name="Woyke T."/>
            <person name="Pelin A."/>
            <person name="Henrissat B."/>
            <person name="Reynolds N.K."/>
            <person name="Benny G.L."/>
            <person name="Smith M.E."/>
            <person name="James T.Y."/>
            <person name="Grigoriev I.V."/>
        </authorList>
    </citation>
    <scope>NUCLEOTIDE SEQUENCE [LARGE SCALE GENOMIC DNA]</scope>
</reference>
<name>A0A4P9WB12_9FUNG</name>
<protein>
    <submittedName>
        <fullName evidence="1">Uncharacterized protein</fullName>
    </submittedName>
</protein>
<evidence type="ECO:0000313" key="1">
    <source>
        <dbReference type="EMBL" id="RKO88338.1"/>
    </source>
</evidence>
<accession>A0A4P9WB12</accession>
<keyword evidence="2" id="KW-1185">Reference proteome</keyword>
<sequence>LCRDSGIKAAKGKTFGWRKVQIKALEVNSSPTEAGAIRWFGNLMGIKENTQTRAGGLLLQDRGRKRGLEAKGENDVILFGFEEKKASAGQGKKLEDCWLAAKEEKEKILVGVPTSKLAAVGAMEVPILLPSVCLLLDASTSAFVFKKRFFSSFESKSELRGLLRQKGDVSRFFPVPIGGNT</sequence>